<keyword evidence="2 6" id="KW-0489">Methyltransferase</keyword>
<feature type="domain" description="Methyltransferase" evidence="5">
    <location>
        <begin position="47"/>
        <end position="139"/>
    </location>
</feature>
<evidence type="ECO:0000256" key="3">
    <source>
        <dbReference type="ARBA" id="ARBA00022679"/>
    </source>
</evidence>
<dbReference type="InterPro" id="IPR029063">
    <property type="entry name" value="SAM-dependent_MTases_sf"/>
</dbReference>
<accession>Q02D42</accession>
<dbReference type="PANTHER" id="PTHR43591">
    <property type="entry name" value="METHYLTRANSFERASE"/>
    <property type="match status" value="1"/>
</dbReference>
<dbReference type="AlphaFoldDB" id="Q02D42"/>
<keyword evidence="3 6" id="KW-0808">Transferase</keyword>
<gene>
    <name evidence="6" type="ordered locus">Acid_0008</name>
</gene>
<proteinExistence type="predicted"/>
<dbReference type="KEGG" id="sus:Acid_0008"/>
<keyword evidence="1" id="KW-0474">Menaquinone biosynthesis</keyword>
<dbReference type="InterPro" id="IPR041698">
    <property type="entry name" value="Methyltransf_25"/>
</dbReference>
<keyword evidence="4" id="KW-0949">S-adenosyl-L-methionine</keyword>
<dbReference type="PROSITE" id="PS51608">
    <property type="entry name" value="SAM_MT_UBIE"/>
    <property type="match status" value="1"/>
</dbReference>
<dbReference type="EMBL" id="CP000473">
    <property type="protein sequence ID" value="ABJ81024.1"/>
    <property type="molecule type" value="Genomic_DNA"/>
</dbReference>
<dbReference type="STRING" id="234267.Acid_0008"/>
<organism evidence="6">
    <name type="scientific">Solibacter usitatus (strain Ellin6076)</name>
    <dbReference type="NCBI Taxonomy" id="234267"/>
    <lineage>
        <taxon>Bacteria</taxon>
        <taxon>Pseudomonadati</taxon>
        <taxon>Acidobacteriota</taxon>
        <taxon>Terriglobia</taxon>
        <taxon>Bryobacterales</taxon>
        <taxon>Solibacteraceae</taxon>
        <taxon>Candidatus Solibacter</taxon>
    </lineage>
</organism>
<evidence type="ECO:0000256" key="1">
    <source>
        <dbReference type="ARBA" id="ARBA00022428"/>
    </source>
</evidence>
<dbReference type="OrthoDB" id="114146at2"/>
<dbReference type="InterPro" id="IPR004033">
    <property type="entry name" value="UbiE/COQ5_MeTrFase"/>
</dbReference>
<name>Q02D42_SOLUE</name>
<dbReference type="Gene3D" id="3.40.50.150">
    <property type="entry name" value="Vaccinia Virus protein VP39"/>
    <property type="match status" value="1"/>
</dbReference>
<evidence type="ECO:0000259" key="5">
    <source>
        <dbReference type="Pfam" id="PF13649"/>
    </source>
</evidence>
<dbReference type="GO" id="GO:0009234">
    <property type="term" value="P:menaquinone biosynthetic process"/>
    <property type="evidence" value="ECO:0007669"/>
    <property type="project" value="UniProtKB-KW"/>
</dbReference>
<protein>
    <submittedName>
        <fullName evidence="6">Methyltransferase type 11</fullName>
    </submittedName>
</protein>
<dbReference type="GO" id="GO:0008168">
    <property type="term" value="F:methyltransferase activity"/>
    <property type="evidence" value="ECO:0007669"/>
    <property type="project" value="UniProtKB-KW"/>
</dbReference>
<dbReference type="eggNOG" id="COG2226">
    <property type="taxonomic scope" value="Bacteria"/>
</dbReference>
<dbReference type="SUPFAM" id="SSF53335">
    <property type="entry name" value="S-adenosyl-L-methionine-dependent methyltransferases"/>
    <property type="match status" value="1"/>
</dbReference>
<evidence type="ECO:0000256" key="4">
    <source>
        <dbReference type="ARBA" id="ARBA00022691"/>
    </source>
</evidence>
<dbReference type="CDD" id="cd02440">
    <property type="entry name" value="AdoMet_MTases"/>
    <property type="match status" value="1"/>
</dbReference>
<evidence type="ECO:0000256" key="2">
    <source>
        <dbReference type="ARBA" id="ARBA00022603"/>
    </source>
</evidence>
<evidence type="ECO:0000313" key="6">
    <source>
        <dbReference type="EMBL" id="ABJ81024.1"/>
    </source>
</evidence>
<dbReference type="HOGENOM" id="CLU_037990_2_3_0"/>
<reference evidence="6" key="1">
    <citation type="submission" date="2006-10" db="EMBL/GenBank/DDBJ databases">
        <title>Complete sequence of Solibacter usitatus Ellin6076.</title>
        <authorList>
            <consortium name="US DOE Joint Genome Institute"/>
            <person name="Copeland A."/>
            <person name="Lucas S."/>
            <person name="Lapidus A."/>
            <person name="Barry K."/>
            <person name="Detter J.C."/>
            <person name="Glavina del Rio T."/>
            <person name="Hammon N."/>
            <person name="Israni S."/>
            <person name="Dalin E."/>
            <person name="Tice H."/>
            <person name="Pitluck S."/>
            <person name="Thompson L.S."/>
            <person name="Brettin T."/>
            <person name="Bruce D."/>
            <person name="Han C."/>
            <person name="Tapia R."/>
            <person name="Gilna P."/>
            <person name="Schmutz J."/>
            <person name="Larimer F."/>
            <person name="Land M."/>
            <person name="Hauser L."/>
            <person name="Kyrpides N."/>
            <person name="Mikhailova N."/>
            <person name="Janssen P.H."/>
            <person name="Kuske C.R."/>
            <person name="Richardson P."/>
        </authorList>
    </citation>
    <scope>NUCLEOTIDE SEQUENCE</scope>
    <source>
        <strain evidence="6">Ellin6076</strain>
    </source>
</reference>
<dbReference type="PANTHER" id="PTHR43591:SF24">
    <property type="entry name" value="2-METHOXY-6-POLYPRENYL-1,4-BENZOQUINOL METHYLASE, MITOCHONDRIAL"/>
    <property type="match status" value="1"/>
</dbReference>
<dbReference type="InParanoid" id="Q02D42"/>
<sequence>MTPDPKQQISDTYTAAADSFEAPPLAFWQRFGERTVERAQLSPGAIVLDVCCGAGGSAIPAARAVAPSGRVIGVDLAPGLLNLARAKAVPNAEFRHADFEQVYFRPATFDAVVCVFGIFFFEDMSAALQKMWRFLRPGGTLAITVWGPSAFAPLDGIFPGPHRWTRLAEPGSVEKLFADSGIPGAEITYEDYSQSLASPEDWWTIVNGSGFRGKVTPDAKDSLRAACLAIPSLSVPLPVTYALVRR</sequence>
<dbReference type="GO" id="GO:0032259">
    <property type="term" value="P:methylation"/>
    <property type="evidence" value="ECO:0007669"/>
    <property type="project" value="UniProtKB-KW"/>
</dbReference>
<dbReference type="Pfam" id="PF13649">
    <property type="entry name" value="Methyltransf_25"/>
    <property type="match status" value="1"/>
</dbReference>